<keyword evidence="2" id="KW-0238">DNA-binding</keyword>
<reference evidence="5 6" key="1">
    <citation type="journal article" date="2014" name="Gene">
        <title>A comparative genomic analysis of the alkalitolerant soil bacterium Bacillus lehensis G1.</title>
        <authorList>
            <person name="Noor Y.M."/>
            <person name="Samsulrizal N.H."/>
            <person name="Jema'on N.A."/>
            <person name="Low K.O."/>
            <person name="Ramli A.N."/>
            <person name="Alias N.I."/>
            <person name="Damis S.I."/>
            <person name="Fuzi S.F."/>
            <person name="Isa M.N."/>
            <person name="Murad A.M."/>
            <person name="Raih M.F."/>
            <person name="Bakar F.D."/>
            <person name="Najimudin N."/>
            <person name="Mahadi N.M."/>
            <person name="Illias R.M."/>
        </authorList>
    </citation>
    <scope>NUCLEOTIDE SEQUENCE [LARGE SCALE GENOMIC DNA]</scope>
    <source>
        <strain evidence="5 6">G1</strain>
    </source>
</reference>
<feature type="domain" description="HTH lacI-type" evidence="4">
    <location>
        <begin position="2"/>
        <end position="56"/>
    </location>
</feature>
<dbReference type="Proteomes" id="UP000027142">
    <property type="component" value="Chromosome"/>
</dbReference>
<dbReference type="eggNOG" id="COG1609">
    <property type="taxonomic scope" value="Bacteria"/>
</dbReference>
<dbReference type="Pfam" id="PF13377">
    <property type="entry name" value="Peripla_BP_3"/>
    <property type="match status" value="1"/>
</dbReference>
<dbReference type="PATRIC" id="fig|1246626.3.peg.1791"/>
<dbReference type="InterPro" id="IPR028082">
    <property type="entry name" value="Peripla_BP_I"/>
</dbReference>
<dbReference type="CDD" id="cd01392">
    <property type="entry name" value="HTH_LacI"/>
    <property type="match status" value="1"/>
</dbReference>
<dbReference type="SUPFAM" id="SSF53822">
    <property type="entry name" value="Periplasmic binding protein-like I"/>
    <property type="match status" value="1"/>
</dbReference>
<sequence length="323" mass="34786">MVTIKDIARAANVSYSTVSKALNDSPLVKPETKTAILTKAKQLGYTPNFAAKHLVTKRTNTVGLVWPEINRVALTELARHVNKMMAAEGKNILLSISDPIEAIALFSRMRSDAILLFEEDIPQNQLPAQLDIPLLSYGVPGINQFPTVGVQHEYAMELAVSSLVQSGHASIGYVGMVDGIGRRQLAKQAGYLDALKKRELEPVLVDTKGLNSIDGSTAIAAFLTKSSLPDSLICSSYDIAVGTVRAIRQAGLSIPNDVAIISYDNIPQQAEGDVPLTAVGVPVETLAETLVQELLRLIAGEDGLVQELVPELVVRTSSRLRKQ</sequence>
<dbReference type="STRING" id="1246626.BleG1_1797"/>
<organism evidence="5 6">
    <name type="scientific">Shouchella lehensis G1</name>
    <dbReference type="NCBI Taxonomy" id="1246626"/>
    <lineage>
        <taxon>Bacteria</taxon>
        <taxon>Bacillati</taxon>
        <taxon>Bacillota</taxon>
        <taxon>Bacilli</taxon>
        <taxon>Bacillales</taxon>
        <taxon>Bacillaceae</taxon>
        <taxon>Shouchella</taxon>
    </lineage>
</organism>
<dbReference type="PRINTS" id="PR00036">
    <property type="entry name" value="HTHLACI"/>
</dbReference>
<dbReference type="InterPro" id="IPR000843">
    <property type="entry name" value="HTH_LacI"/>
</dbReference>
<dbReference type="AlphaFoldDB" id="A0A060LX78"/>
<gene>
    <name evidence="5" type="ORF">BleG1_1797</name>
</gene>
<dbReference type="GO" id="GO:0000976">
    <property type="term" value="F:transcription cis-regulatory region binding"/>
    <property type="evidence" value="ECO:0007669"/>
    <property type="project" value="TreeGrafter"/>
</dbReference>
<dbReference type="InterPro" id="IPR010982">
    <property type="entry name" value="Lambda_DNA-bd_dom_sf"/>
</dbReference>
<dbReference type="PANTHER" id="PTHR30146:SF109">
    <property type="entry name" value="HTH-TYPE TRANSCRIPTIONAL REGULATOR GALS"/>
    <property type="match status" value="1"/>
</dbReference>
<dbReference type="InterPro" id="IPR046335">
    <property type="entry name" value="LacI/GalR-like_sensor"/>
</dbReference>
<dbReference type="HOGENOM" id="CLU_037628_6_1_9"/>
<dbReference type="KEGG" id="ble:BleG1_1797"/>
<dbReference type="EMBL" id="CP003923">
    <property type="protein sequence ID" value="AIC94375.1"/>
    <property type="molecule type" value="Genomic_DNA"/>
</dbReference>
<dbReference type="Gene3D" id="1.10.260.40">
    <property type="entry name" value="lambda repressor-like DNA-binding domains"/>
    <property type="match status" value="1"/>
</dbReference>
<proteinExistence type="predicted"/>
<evidence type="ECO:0000256" key="2">
    <source>
        <dbReference type="ARBA" id="ARBA00023125"/>
    </source>
</evidence>
<dbReference type="Pfam" id="PF00356">
    <property type="entry name" value="LacI"/>
    <property type="match status" value="1"/>
</dbReference>
<protein>
    <submittedName>
        <fullName evidence="5">Transcriptional repressor of the hexuronate utilization operon</fullName>
    </submittedName>
</protein>
<evidence type="ECO:0000313" key="5">
    <source>
        <dbReference type="EMBL" id="AIC94375.1"/>
    </source>
</evidence>
<name>A0A060LX78_9BACI</name>
<dbReference type="RefSeq" id="WP_038479671.1">
    <property type="nucleotide sequence ID" value="NZ_CP003923.1"/>
</dbReference>
<evidence type="ECO:0000256" key="1">
    <source>
        <dbReference type="ARBA" id="ARBA00023015"/>
    </source>
</evidence>
<dbReference type="Gene3D" id="3.40.50.2300">
    <property type="match status" value="2"/>
</dbReference>
<keyword evidence="1" id="KW-0805">Transcription regulation</keyword>
<dbReference type="PROSITE" id="PS00356">
    <property type="entry name" value="HTH_LACI_1"/>
    <property type="match status" value="1"/>
</dbReference>
<evidence type="ECO:0000256" key="3">
    <source>
        <dbReference type="ARBA" id="ARBA00023163"/>
    </source>
</evidence>
<dbReference type="SUPFAM" id="SSF47413">
    <property type="entry name" value="lambda repressor-like DNA-binding domains"/>
    <property type="match status" value="1"/>
</dbReference>
<accession>A0A060LX78</accession>
<dbReference type="PROSITE" id="PS50932">
    <property type="entry name" value="HTH_LACI_2"/>
    <property type="match status" value="1"/>
</dbReference>
<evidence type="ECO:0000259" key="4">
    <source>
        <dbReference type="PROSITE" id="PS50932"/>
    </source>
</evidence>
<dbReference type="OrthoDB" id="2528004at2"/>
<keyword evidence="3" id="KW-0804">Transcription</keyword>
<dbReference type="PANTHER" id="PTHR30146">
    <property type="entry name" value="LACI-RELATED TRANSCRIPTIONAL REPRESSOR"/>
    <property type="match status" value="1"/>
</dbReference>
<dbReference type="SMART" id="SM00354">
    <property type="entry name" value="HTH_LACI"/>
    <property type="match status" value="1"/>
</dbReference>
<evidence type="ECO:0000313" key="6">
    <source>
        <dbReference type="Proteomes" id="UP000027142"/>
    </source>
</evidence>
<dbReference type="GO" id="GO:0003700">
    <property type="term" value="F:DNA-binding transcription factor activity"/>
    <property type="evidence" value="ECO:0007669"/>
    <property type="project" value="TreeGrafter"/>
</dbReference>
<keyword evidence="6" id="KW-1185">Reference proteome</keyword>